<dbReference type="CDD" id="cd01098">
    <property type="entry name" value="PAN_AP_plant"/>
    <property type="match status" value="1"/>
</dbReference>
<dbReference type="FunFam" id="3.30.200.20:FF:000330">
    <property type="entry name" value="G-type lectin S-receptor-like serine/threonine-protein kinase At4g03230"/>
    <property type="match status" value="1"/>
</dbReference>
<keyword evidence="7 17" id="KW-0547">Nucleotide-binding</keyword>
<dbReference type="SMART" id="SM00108">
    <property type="entry name" value="B_lectin"/>
    <property type="match status" value="1"/>
</dbReference>
<feature type="domain" description="EGF-like" evidence="21">
    <location>
        <begin position="292"/>
        <end position="328"/>
    </location>
</feature>
<dbReference type="InterPro" id="IPR003609">
    <property type="entry name" value="Pan_app"/>
</dbReference>
<dbReference type="PROSITE" id="PS50026">
    <property type="entry name" value="EGF_3"/>
    <property type="match status" value="1"/>
</dbReference>
<dbReference type="Gene3D" id="1.10.510.10">
    <property type="entry name" value="Transferase(Phosphotransferase) domain 1"/>
    <property type="match status" value="1"/>
</dbReference>
<evidence type="ECO:0000256" key="9">
    <source>
        <dbReference type="ARBA" id="ARBA00022840"/>
    </source>
</evidence>
<keyword evidence="4 17" id="KW-0808">Transferase</keyword>
<dbReference type="Pfam" id="PF07714">
    <property type="entry name" value="PK_Tyr_Ser-Thr"/>
    <property type="match status" value="1"/>
</dbReference>
<dbReference type="InterPro" id="IPR000858">
    <property type="entry name" value="S_locus_glycoprot_dom"/>
</dbReference>
<feature type="domain" description="Apple" evidence="23">
    <location>
        <begin position="347"/>
        <end position="428"/>
    </location>
</feature>
<dbReference type="GO" id="GO:0048544">
    <property type="term" value="P:recognition of pollen"/>
    <property type="evidence" value="ECO:0007669"/>
    <property type="project" value="InterPro"/>
</dbReference>
<evidence type="ECO:0000256" key="18">
    <source>
        <dbReference type="PROSITE-ProRule" id="PRU00076"/>
    </source>
</evidence>
<evidence type="ECO:0000256" key="4">
    <source>
        <dbReference type="ARBA" id="ARBA00022679"/>
    </source>
</evidence>
<evidence type="ECO:0000256" key="14">
    <source>
        <dbReference type="ARBA" id="ARBA00023180"/>
    </source>
</evidence>
<dbReference type="FunFam" id="1.10.510.10:FF:000060">
    <property type="entry name" value="G-type lectin S-receptor-like serine/threonine-protein kinase"/>
    <property type="match status" value="1"/>
</dbReference>
<dbReference type="EC" id="2.7.11.1" evidence="17"/>
<dbReference type="InterPro" id="IPR001480">
    <property type="entry name" value="Bulb-type_lectin_dom"/>
</dbReference>
<feature type="chain" id="PRO_5013592773" description="Receptor-like serine/threonine-protein kinase" evidence="19">
    <location>
        <begin position="28"/>
        <end position="777"/>
    </location>
</feature>
<evidence type="ECO:0000259" key="22">
    <source>
        <dbReference type="PROSITE" id="PS50927"/>
    </source>
</evidence>
<keyword evidence="25" id="KW-1185">Reference proteome</keyword>
<dbReference type="InterPro" id="IPR011009">
    <property type="entry name" value="Kinase-like_dom_sf"/>
</dbReference>
<evidence type="ECO:0000313" key="24">
    <source>
        <dbReference type="EMBL" id="PIA38654.1"/>
    </source>
</evidence>
<keyword evidence="2" id="KW-1003">Cell membrane</keyword>
<evidence type="ECO:0000256" key="11">
    <source>
        <dbReference type="ARBA" id="ARBA00023136"/>
    </source>
</evidence>
<dbReference type="PROSITE" id="PS50927">
    <property type="entry name" value="BULB_LECTIN"/>
    <property type="match status" value="1"/>
</dbReference>
<evidence type="ECO:0000256" key="5">
    <source>
        <dbReference type="ARBA" id="ARBA00022692"/>
    </source>
</evidence>
<keyword evidence="10" id="KW-1133">Transmembrane helix</keyword>
<dbReference type="PANTHER" id="PTHR27002">
    <property type="entry name" value="RECEPTOR-LIKE SERINE/THREONINE-PROTEIN KINASE SD1-8"/>
    <property type="match status" value="1"/>
</dbReference>
<dbReference type="SMART" id="SM00220">
    <property type="entry name" value="S_TKc"/>
    <property type="match status" value="1"/>
</dbReference>
<evidence type="ECO:0000256" key="10">
    <source>
        <dbReference type="ARBA" id="ARBA00022989"/>
    </source>
</evidence>
<evidence type="ECO:0000256" key="8">
    <source>
        <dbReference type="ARBA" id="ARBA00022777"/>
    </source>
</evidence>
<dbReference type="InParanoid" id="A0A2G5D562"/>
<dbReference type="Pfam" id="PF00954">
    <property type="entry name" value="S_locus_glycop"/>
    <property type="match status" value="1"/>
</dbReference>
<dbReference type="PIRSF" id="PIRSF000641">
    <property type="entry name" value="SRK"/>
    <property type="match status" value="1"/>
</dbReference>
<dbReference type="InterPro" id="IPR008271">
    <property type="entry name" value="Ser/Thr_kinase_AS"/>
</dbReference>
<keyword evidence="18" id="KW-0245">EGF-like domain</keyword>
<comment type="catalytic activity">
    <reaction evidence="15 17">
        <text>L-threonyl-[protein] + ATP = O-phospho-L-threonyl-[protein] + ADP + H(+)</text>
        <dbReference type="Rhea" id="RHEA:46608"/>
        <dbReference type="Rhea" id="RHEA-COMP:11060"/>
        <dbReference type="Rhea" id="RHEA-COMP:11605"/>
        <dbReference type="ChEBI" id="CHEBI:15378"/>
        <dbReference type="ChEBI" id="CHEBI:30013"/>
        <dbReference type="ChEBI" id="CHEBI:30616"/>
        <dbReference type="ChEBI" id="CHEBI:61977"/>
        <dbReference type="ChEBI" id="CHEBI:456216"/>
        <dbReference type="EC" id="2.7.11.1"/>
    </reaction>
</comment>
<dbReference type="InterPro" id="IPR001245">
    <property type="entry name" value="Ser-Thr/Tyr_kinase_cat_dom"/>
</dbReference>
<accession>A0A2G5D562</accession>
<dbReference type="CDD" id="cd00054">
    <property type="entry name" value="EGF_CA"/>
    <property type="match status" value="1"/>
</dbReference>
<feature type="domain" description="Protein kinase" evidence="20">
    <location>
        <begin position="458"/>
        <end position="736"/>
    </location>
</feature>
<dbReference type="OrthoDB" id="1910371at2759"/>
<evidence type="ECO:0000256" key="1">
    <source>
        <dbReference type="ARBA" id="ARBA00004251"/>
    </source>
</evidence>
<dbReference type="FunFam" id="2.90.10.10:FF:000001">
    <property type="entry name" value="G-type lectin S-receptor-like serine/threonine-protein kinase"/>
    <property type="match status" value="1"/>
</dbReference>
<dbReference type="PANTHER" id="PTHR27002:SF932">
    <property type="entry name" value="RECEPTOR-LIKE SERINE_THREONINE-PROTEIN KINASE"/>
    <property type="match status" value="1"/>
</dbReference>
<dbReference type="SUPFAM" id="SSF56112">
    <property type="entry name" value="Protein kinase-like (PK-like)"/>
    <property type="match status" value="1"/>
</dbReference>
<protein>
    <recommendedName>
        <fullName evidence="17">Receptor-like serine/threonine-protein kinase</fullName>
        <ecNumber evidence="17">2.7.11.1</ecNumber>
    </recommendedName>
</protein>
<feature type="domain" description="Bulb-type lectin" evidence="22">
    <location>
        <begin position="30"/>
        <end position="151"/>
    </location>
</feature>
<evidence type="ECO:0000256" key="17">
    <source>
        <dbReference type="PIRNR" id="PIRNR000641"/>
    </source>
</evidence>
<evidence type="ECO:0000256" key="12">
    <source>
        <dbReference type="ARBA" id="ARBA00023157"/>
    </source>
</evidence>
<dbReference type="SMART" id="SM00473">
    <property type="entry name" value="PAN_AP"/>
    <property type="match status" value="1"/>
</dbReference>
<evidence type="ECO:0000259" key="20">
    <source>
        <dbReference type="PROSITE" id="PS50011"/>
    </source>
</evidence>
<dbReference type="InterPro" id="IPR000719">
    <property type="entry name" value="Prot_kinase_dom"/>
</dbReference>
<evidence type="ECO:0000256" key="13">
    <source>
        <dbReference type="ARBA" id="ARBA00023170"/>
    </source>
</evidence>
<dbReference type="InterPro" id="IPR036426">
    <property type="entry name" value="Bulb-type_lectin_dom_sf"/>
</dbReference>
<dbReference type="Gene3D" id="2.90.10.10">
    <property type="entry name" value="Bulb-type lectin domain"/>
    <property type="match status" value="1"/>
</dbReference>
<keyword evidence="14" id="KW-0325">Glycoprotein</keyword>
<dbReference type="CDD" id="cd14066">
    <property type="entry name" value="STKc_IRAK"/>
    <property type="match status" value="1"/>
</dbReference>
<dbReference type="EMBL" id="KZ305044">
    <property type="protein sequence ID" value="PIA38654.1"/>
    <property type="molecule type" value="Genomic_DNA"/>
</dbReference>
<keyword evidence="11" id="KW-0472">Membrane</keyword>
<name>A0A2G5D562_AQUCA</name>
<keyword evidence="8 17" id="KW-0418">Kinase</keyword>
<reference evidence="24 25" key="1">
    <citation type="submission" date="2017-09" db="EMBL/GenBank/DDBJ databases">
        <title>WGS assembly of Aquilegia coerulea Goldsmith.</title>
        <authorList>
            <person name="Hodges S."/>
            <person name="Kramer E."/>
            <person name="Nordborg M."/>
            <person name="Tomkins J."/>
            <person name="Borevitz J."/>
            <person name="Derieg N."/>
            <person name="Yan J."/>
            <person name="Mihaltcheva S."/>
            <person name="Hayes R.D."/>
            <person name="Rokhsar D."/>
        </authorList>
    </citation>
    <scope>NUCLEOTIDE SEQUENCE [LARGE SCALE GENOMIC DNA]</scope>
    <source>
        <strain evidence="25">cv. Goldsmith</strain>
    </source>
</reference>
<dbReference type="AlphaFoldDB" id="A0A2G5D562"/>
<dbReference type="CDD" id="cd00028">
    <property type="entry name" value="B_lectin"/>
    <property type="match status" value="1"/>
</dbReference>
<comment type="subcellular location">
    <subcellularLocation>
        <location evidence="1">Cell membrane</location>
        <topology evidence="1">Single-pass type I membrane protein</topology>
    </subcellularLocation>
</comment>
<dbReference type="Gene3D" id="3.30.200.20">
    <property type="entry name" value="Phosphorylase Kinase, domain 1"/>
    <property type="match status" value="1"/>
</dbReference>
<comment type="caution">
    <text evidence="18">Lacks conserved residue(s) required for the propagation of feature annotation.</text>
</comment>
<dbReference type="Proteomes" id="UP000230069">
    <property type="component" value="Unassembled WGS sequence"/>
</dbReference>
<evidence type="ECO:0000256" key="19">
    <source>
        <dbReference type="SAM" id="SignalP"/>
    </source>
</evidence>
<evidence type="ECO:0000313" key="25">
    <source>
        <dbReference type="Proteomes" id="UP000230069"/>
    </source>
</evidence>
<keyword evidence="9 17" id="KW-0067">ATP-binding</keyword>
<keyword evidence="12" id="KW-1015">Disulfide bond</keyword>
<evidence type="ECO:0000256" key="16">
    <source>
        <dbReference type="ARBA" id="ARBA00048679"/>
    </source>
</evidence>
<dbReference type="PROSITE" id="PS50011">
    <property type="entry name" value="PROTEIN_KINASE_DOM"/>
    <property type="match status" value="1"/>
</dbReference>
<sequence length="777" mass="87190">MDLRHYLETLLFLSLYHFLLTSRSCHAIDSATLTTTQFLRDGETITSPEGDYELGFFSPGNSTKRYVGIWFAKITIQTVVWVANRDTPLIDSFGIFKIREDGNLVVLDGKDDVLWSSNSSSASNTSIGVLLDNGNLILREQDSVKLEDVHWESFDHPTDTFLPGMKFGMNLKTGENQLLTSWKEANDPTSGNFSLGFDPNRIVQFVIWNSSIKSWRSGQWNGQLLTGVPEMTAFHLYGFNIFNDEDAGRVYCLYSNMNKSVISRFVLSPEGKLERSYWNNMALGWDVVWLQPNTECQLYGRCGPHGVCNHKGSPICSCLPGFSPLQPADWNSGNWSRGCVRNNPLECQDSKFGFKNGFLKLTNMKLPDNSVTVGGIEVTRDCEEKCNSNCSCVAYTYESGLGCLTWEGDMNDLQNFASDGVVLYIRLDKSDLQGGNKVKGPDLPIYGLDTVRIATDNFSTENKLGEGGFGPVYKGKIPSGQRIAVKRLSKGSGQGMLEFENEVILISKLQHRNLVRLFGCCIQGEEKMLIYEYMPNKSLDFFLFDQTKQHELDWKLRFYIIEGIARGLLYLHRDSRLRIIHRDLKVSNILLDEDMNPKISDFGMARIFGGNQNQENTMRVVGTYGYMAPEYAMEGLFSVKSDVFSFGVLLLEIVSGKRNAGFINPDKPLNLLGYAWELWRENMILNLADPSLGSLYSIDEISRCIQVGLLCVQDNPADRPSMDSVVLMLGSESTALPSPIRPSFSTSRTPRETDTCALGSELHFSANALSFSMEYGR</sequence>
<evidence type="ECO:0000259" key="23">
    <source>
        <dbReference type="PROSITE" id="PS50948"/>
    </source>
</evidence>
<feature type="signal peptide" evidence="19">
    <location>
        <begin position="1"/>
        <end position="27"/>
    </location>
</feature>
<evidence type="ECO:0000256" key="3">
    <source>
        <dbReference type="ARBA" id="ARBA00022527"/>
    </source>
</evidence>
<dbReference type="PROSITE" id="PS00108">
    <property type="entry name" value="PROTEIN_KINASE_ST"/>
    <property type="match status" value="1"/>
</dbReference>
<dbReference type="GO" id="GO:0005886">
    <property type="term" value="C:plasma membrane"/>
    <property type="evidence" value="ECO:0007669"/>
    <property type="project" value="UniProtKB-SubCell"/>
</dbReference>
<dbReference type="SUPFAM" id="SSF51110">
    <property type="entry name" value="alpha-D-mannose-specific plant lectins"/>
    <property type="match status" value="1"/>
</dbReference>
<dbReference type="STRING" id="218851.A0A2G5D562"/>
<dbReference type="InterPro" id="IPR000742">
    <property type="entry name" value="EGF"/>
</dbReference>
<dbReference type="PROSITE" id="PS50948">
    <property type="entry name" value="PAN"/>
    <property type="match status" value="1"/>
</dbReference>
<dbReference type="InterPro" id="IPR024171">
    <property type="entry name" value="SRK-like_kinase"/>
</dbReference>
<dbReference type="Pfam" id="PF08276">
    <property type="entry name" value="PAN_2"/>
    <property type="match status" value="1"/>
</dbReference>
<evidence type="ECO:0000256" key="6">
    <source>
        <dbReference type="ARBA" id="ARBA00022729"/>
    </source>
</evidence>
<proteinExistence type="inferred from homology"/>
<evidence type="ECO:0000259" key="21">
    <source>
        <dbReference type="PROSITE" id="PS50026"/>
    </source>
</evidence>
<evidence type="ECO:0000256" key="2">
    <source>
        <dbReference type="ARBA" id="ARBA00022475"/>
    </source>
</evidence>
<keyword evidence="13" id="KW-0675">Receptor</keyword>
<dbReference type="GO" id="GO:0004674">
    <property type="term" value="F:protein serine/threonine kinase activity"/>
    <property type="evidence" value="ECO:0007669"/>
    <property type="project" value="UniProtKB-KW"/>
</dbReference>
<dbReference type="GO" id="GO:0106310">
    <property type="term" value="F:protein serine kinase activity"/>
    <property type="evidence" value="ECO:0007669"/>
    <property type="project" value="RHEA"/>
</dbReference>
<keyword evidence="5" id="KW-0812">Transmembrane</keyword>
<organism evidence="24 25">
    <name type="scientific">Aquilegia coerulea</name>
    <name type="common">Rocky mountain columbine</name>
    <dbReference type="NCBI Taxonomy" id="218851"/>
    <lineage>
        <taxon>Eukaryota</taxon>
        <taxon>Viridiplantae</taxon>
        <taxon>Streptophyta</taxon>
        <taxon>Embryophyta</taxon>
        <taxon>Tracheophyta</taxon>
        <taxon>Spermatophyta</taxon>
        <taxon>Magnoliopsida</taxon>
        <taxon>Ranunculales</taxon>
        <taxon>Ranunculaceae</taxon>
        <taxon>Thalictroideae</taxon>
        <taxon>Aquilegia</taxon>
    </lineage>
</organism>
<dbReference type="Pfam" id="PF01453">
    <property type="entry name" value="B_lectin"/>
    <property type="match status" value="1"/>
</dbReference>
<comment type="catalytic activity">
    <reaction evidence="16 17">
        <text>L-seryl-[protein] + ATP = O-phospho-L-seryl-[protein] + ADP + H(+)</text>
        <dbReference type="Rhea" id="RHEA:17989"/>
        <dbReference type="Rhea" id="RHEA-COMP:9863"/>
        <dbReference type="Rhea" id="RHEA-COMP:11604"/>
        <dbReference type="ChEBI" id="CHEBI:15378"/>
        <dbReference type="ChEBI" id="CHEBI:29999"/>
        <dbReference type="ChEBI" id="CHEBI:30616"/>
        <dbReference type="ChEBI" id="CHEBI:83421"/>
        <dbReference type="ChEBI" id="CHEBI:456216"/>
        <dbReference type="EC" id="2.7.11.1"/>
    </reaction>
</comment>
<evidence type="ECO:0000256" key="7">
    <source>
        <dbReference type="ARBA" id="ARBA00022741"/>
    </source>
</evidence>
<comment type="similarity">
    <text evidence="17">Belongs to the protein kinase superfamily. Ser/Thr protein kinase family.</text>
</comment>
<evidence type="ECO:0000256" key="15">
    <source>
        <dbReference type="ARBA" id="ARBA00047899"/>
    </source>
</evidence>
<gene>
    <name evidence="24" type="ORF">AQUCO_02700108v1</name>
</gene>
<keyword evidence="3 17" id="KW-0723">Serine/threonine-protein kinase</keyword>
<dbReference type="GO" id="GO:0005524">
    <property type="term" value="F:ATP binding"/>
    <property type="evidence" value="ECO:0007669"/>
    <property type="project" value="UniProtKB-KW"/>
</dbReference>
<keyword evidence="6 19" id="KW-0732">Signal</keyword>